<protein>
    <recommendedName>
        <fullName evidence="1">YqaJ viral recombinase domain-containing protein</fullName>
    </recommendedName>
</protein>
<keyword evidence="3" id="KW-1185">Reference proteome</keyword>
<name>W5MP09_LEPOC</name>
<dbReference type="CDD" id="cd22343">
    <property type="entry name" value="PDDEXK_lambda_exonuclease-like"/>
    <property type="match status" value="1"/>
</dbReference>
<proteinExistence type="predicted"/>
<dbReference type="EMBL" id="AHAT01034253">
    <property type="status" value="NOT_ANNOTATED_CDS"/>
    <property type="molecule type" value="Genomic_DNA"/>
</dbReference>
<reference evidence="2" key="2">
    <citation type="submission" date="2025-08" db="UniProtKB">
        <authorList>
            <consortium name="Ensembl"/>
        </authorList>
    </citation>
    <scope>IDENTIFICATION</scope>
</reference>
<dbReference type="Pfam" id="PF09588">
    <property type="entry name" value="YqaJ"/>
    <property type="match status" value="1"/>
</dbReference>
<dbReference type="InterPro" id="IPR011604">
    <property type="entry name" value="PDDEXK-like_dom_sf"/>
</dbReference>
<organism evidence="2 3">
    <name type="scientific">Lepisosteus oculatus</name>
    <name type="common">Spotted gar</name>
    <dbReference type="NCBI Taxonomy" id="7918"/>
    <lineage>
        <taxon>Eukaryota</taxon>
        <taxon>Metazoa</taxon>
        <taxon>Chordata</taxon>
        <taxon>Craniata</taxon>
        <taxon>Vertebrata</taxon>
        <taxon>Euteleostomi</taxon>
        <taxon>Actinopterygii</taxon>
        <taxon>Neopterygii</taxon>
        <taxon>Holostei</taxon>
        <taxon>Semionotiformes</taxon>
        <taxon>Lepisosteidae</taxon>
        <taxon>Lepisosteus</taxon>
    </lineage>
</organism>
<sequence>DQALADKMGQLKVACVEEETRGQRENPLWFQWRQNRITASVTHRIANCRFVNGRSSEPPRSYLQMVTGSGSGVRTRAMSWGIEKERIAVETYRKKKSRALGREVSVRDCGLFIDPYRTWLAASPDGIVLDSETGEELACLEVKCPYKHRDHTASQACQDPDFCLRQDGEGYRLKTNHSYYTQVQCQMAVVGLHTADFVVYTPRETVIVPVEFDPVFWRETVAKLEMFYTDAVIPQLQNKKTGLKK</sequence>
<dbReference type="InterPro" id="IPR051703">
    <property type="entry name" value="NF-kappa-B_Signaling_Reg"/>
</dbReference>
<dbReference type="InParanoid" id="W5MP09"/>
<reference evidence="3" key="1">
    <citation type="submission" date="2011-12" db="EMBL/GenBank/DDBJ databases">
        <title>The Draft Genome of Lepisosteus oculatus.</title>
        <authorList>
            <consortium name="The Broad Institute Genome Assembly &amp; Analysis Group"/>
            <consortium name="Computational R&amp;D Group"/>
            <consortium name="and Sequencing Platform"/>
            <person name="Di Palma F."/>
            <person name="Alfoldi J."/>
            <person name="Johnson J."/>
            <person name="Berlin A."/>
            <person name="Gnerre S."/>
            <person name="Jaffe D."/>
            <person name="MacCallum I."/>
            <person name="Young S."/>
            <person name="Walker B.J."/>
            <person name="Lander E.S."/>
            <person name="Lindblad-Toh K."/>
        </authorList>
    </citation>
    <scope>NUCLEOTIDE SEQUENCE [LARGE SCALE GENOMIC DNA]</scope>
</reference>
<dbReference type="InterPro" id="IPR019080">
    <property type="entry name" value="YqaJ_viral_recombinase"/>
</dbReference>
<dbReference type="PANTHER" id="PTHR46609:SF8">
    <property type="entry name" value="YQAJ VIRAL RECOMBINASE DOMAIN-CONTAINING PROTEIN"/>
    <property type="match status" value="1"/>
</dbReference>
<dbReference type="AlphaFoldDB" id="W5MP09"/>
<dbReference type="GeneTree" id="ENSGT00940000171017"/>
<evidence type="ECO:0000259" key="1">
    <source>
        <dbReference type="Pfam" id="PF09588"/>
    </source>
</evidence>
<accession>W5MP09</accession>
<dbReference type="Ensembl" id="ENSLOCT00000010130.1">
    <property type="protein sequence ID" value="ENSLOCP00000010118.1"/>
    <property type="gene ID" value="ENSLOCG00000008331.1"/>
</dbReference>
<dbReference type="OMA" id="CPYSIQG"/>
<dbReference type="STRING" id="7918.ENSLOCP00000010118"/>
<dbReference type="Bgee" id="ENSLOCG00000008331">
    <property type="expression patterns" value="Expressed in zone of skin and 13 other cell types or tissues"/>
</dbReference>
<dbReference type="PANTHER" id="PTHR46609">
    <property type="entry name" value="EXONUCLEASE, PHAGE-TYPE/RECB, C-TERMINAL DOMAIN-CONTAINING PROTEIN"/>
    <property type="match status" value="1"/>
</dbReference>
<dbReference type="GO" id="GO:0006281">
    <property type="term" value="P:DNA repair"/>
    <property type="evidence" value="ECO:0007669"/>
    <property type="project" value="UniProtKB-ARBA"/>
</dbReference>
<feature type="domain" description="YqaJ viral recombinase" evidence="1">
    <location>
        <begin position="29"/>
        <end position="192"/>
    </location>
</feature>
<evidence type="ECO:0000313" key="2">
    <source>
        <dbReference type="Ensembl" id="ENSLOCP00000010118.1"/>
    </source>
</evidence>
<dbReference type="SUPFAM" id="SSF52980">
    <property type="entry name" value="Restriction endonuclease-like"/>
    <property type="match status" value="1"/>
</dbReference>
<reference evidence="2" key="3">
    <citation type="submission" date="2025-09" db="UniProtKB">
        <authorList>
            <consortium name="Ensembl"/>
        </authorList>
    </citation>
    <scope>IDENTIFICATION</scope>
</reference>
<dbReference type="HOGENOM" id="CLU_050446_3_0_1"/>
<dbReference type="InterPro" id="IPR011335">
    <property type="entry name" value="Restrct_endonuc-II-like"/>
</dbReference>
<evidence type="ECO:0000313" key="3">
    <source>
        <dbReference type="Proteomes" id="UP000018468"/>
    </source>
</evidence>
<dbReference type="Gene3D" id="3.90.320.10">
    <property type="match status" value="1"/>
</dbReference>
<dbReference type="Proteomes" id="UP000018468">
    <property type="component" value="Linkage group LG14"/>
</dbReference>
<dbReference type="eggNOG" id="ENOG502R7B6">
    <property type="taxonomic scope" value="Eukaryota"/>
</dbReference>